<keyword evidence="2" id="KW-0732">Signal</keyword>
<evidence type="ECO:0000256" key="1">
    <source>
        <dbReference type="ARBA" id="ARBA00017922"/>
    </source>
</evidence>
<name>A0A220RYT4_9NEIS</name>
<dbReference type="OrthoDB" id="8601913at2"/>
<dbReference type="InterPro" id="IPR012640">
    <property type="entry name" value="Membr_lipoprot_lipid_attach_CS"/>
</dbReference>
<sequence length="214" mass="23659">MKKILFPALAALALTACSDGKPDNKLFEKTINRIAEKQGVCLPLILNVQHPQANAAFSQTFLGAPEIRLAEKDQNGKAINQTAIKQMDLMEDEDFYEQSDIEMPAPGGKTVSGRRYTLTDEGKERVRTTRPDTPDFCIGRLKVKKINWFTEPSPANGMTVSRVSYQAEFIPENWLEDLIKAGGGKMPLESEQSETATLVKTGDGWQDAAAVKQQ</sequence>
<proteinExistence type="predicted"/>
<dbReference type="AlphaFoldDB" id="A0A220RYT4"/>
<protein>
    <recommendedName>
        <fullName evidence="1">Type IV secretion system putative lipoprotein virB7</fullName>
    </recommendedName>
</protein>
<evidence type="ECO:0000313" key="4">
    <source>
        <dbReference type="Proteomes" id="UP000198238"/>
    </source>
</evidence>
<dbReference type="EMBL" id="CP022278">
    <property type="protein sequence ID" value="ASK26369.1"/>
    <property type="molecule type" value="Genomic_DNA"/>
</dbReference>
<keyword evidence="4" id="KW-1185">Reference proteome</keyword>
<dbReference type="Proteomes" id="UP000198238">
    <property type="component" value="Chromosome"/>
</dbReference>
<accession>A0A220RYT4</accession>
<evidence type="ECO:0000256" key="2">
    <source>
        <dbReference type="ARBA" id="ARBA00022729"/>
    </source>
</evidence>
<organism evidence="3 4">
    <name type="scientific">Neisseria chenwenguii</name>
    <dbReference type="NCBI Taxonomy" id="1853278"/>
    <lineage>
        <taxon>Bacteria</taxon>
        <taxon>Pseudomonadati</taxon>
        <taxon>Pseudomonadota</taxon>
        <taxon>Betaproteobacteria</taxon>
        <taxon>Neisseriales</taxon>
        <taxon>Neisseriaceae</taxon>
        <taxon>Neisseria</taxon>
    </lineage>
</organism>
<dbReference type="Pfam" id="PF08139">
    <property type="entry name" value="LPAM_1"/>
    <property type="match status" value="1"/>
</dbReference>
<evidence type="ECO:0000313" key="3">
    <source>
        <dbReference type="EMBL" id="ASK26369.1"/>
    </source>
</evidence>
<dbReference type="PROSITE" id="PS51257">
    <property type="entry name" value="PROKAR_LIPOPROTEIN"/>
    <property type="match status" value="1"/>
</dbReference>
<dbReference type="RefSeq" id="WP_089035092.1">
    <property type="nucleotide sequence ID" value="NZ_CP022278.1"/>
</dbReference>
<dbReference type="KEGG" id="nei:BG910_00170"/>
<reference evidence="3 4" key="1">
    <citation type="submission" date="2017-06" db="EMBL/GenBank/DDBJ databases">
        <title>Neisseria chenwenguii sp. nov., isolated from the intestinal contents of Tibetan Plateau Pika in Yushu, Qinghai Province, China.</title>
        <authorList>
            <person name="Zhang G."/>
        </authorList>
    </citation>
    <scope>NUCLEOTIDE SEQUENCE [LARGE SCALE GENOMIC DNA]</scope>
    <source>
        <strain evidence="3 4">10023</strain>
    </source>
</reference>
<gene>
    <name evidence="3" type="ORF">BG910_00170</name>
</gene>